<dbReference type="RefSeq" id="WP_012035556.1">
    <property type="nucleotide sequence ID" value="NC_009464.1"/>
</dbReference>
<evidence type="ECO:0000256" key="1">
    <source>
        <dbReference type="SAM" id="Phobius"/>
    </source>
</evidence>
<proteinExistence type="predicted"/>
<keyword evidence="1" id="KW-1133">Transmembrane helix</keyword>
<feature type="transmembrane region" description="Helical" evidence="1">
    <location>
        <begin position="92"/>
        <end position="111"/>
    </location>
</feature>
<sequence>MFSLRKLVHMGGVLFVPLAMYNRYLALGMAILGIGAFFVLELVKRKLDPKLAGLVYRKGEMSGTATEPLAYLLAITLLLAISLLFMPEACDAAIIVLTLGDGVATLAGRAIGGPKLPCTKKTWSGMLAGIIIAGSAGYFVAGPIALVGAAGGMIAEAYAGRGDNCLTAIAAFLCMAAAAVITG</sequence>
<dbReference type="Proteomes" id="UP000000663">
    <property type="component" value="Chromosome"/>
</dbReference>
<feature type="transmembrane region" description="Helical" evidence="1">
    <location>
        <begin position="123"/>
        <end position="146"/>
    </location>
</feature>
<keyword evidence="1" id="KW-0812">Transmembrane</keyword>
<evidence type="ECO:0000313" key="2">
    <source>
        <dbReference type="EMBL" id="CAJ37011.1"/>
    </source>
</evidence>
<dbReference type="eggNOG" id="arCOG01880">
    <property type="taxonomic scope" value="Archaea"/>
</dbReference>
<keyword evidence="1" id="KW-0472">Membrane</keyword>
<name>Q0W3N2_METAR</name>
<accession>Q0W3N2</accession>
<dbReference type="GeneID" id="5143389"/>
<dbReference type="GO" id="GO:0016779">
    <property type="term" value="F:nucleotidyltransferase activity"/>
    <property type="evidence" value="ECO:0007669"/>
    <property type="project" value="UniProtKB-KW"/>
</dbReference>
<gene>
    <name evidence="2" type="ORF">RCIX1822</name>
</gene>
<dbReference type="KEGG" id="rci:RCIX1822"/>
<keyword evidence="2" id="KW-0548">Nucleotidyltransferase</keyword>
<dbReference type="OrthoDB" id="107330at2157"/>
<keyword evidence="2" id="KW-0808">Transferase</keyword>
<feature type="transmembrane region" description="Helical" evidence="1">
    <location>
        <begin position="64"/>
        <end position="86"/>
    </location>
</feature>
<organism evidence="2 3">
    <name type="scientific">Methanocella arvoryzae (strain DSM 22066 / NBRC 105507 / MRE50)</name>
    <dbReference type="NCBI Taxonomy" id="351160"/>
    <lineage>
        <taxon>Archaea</taxon>
        <taxon>Methanobacteriati</taxon>
        <taxon>Methanobacteriota</taxon>
        <taxon>Stenosarchaea group</taxon>
        <taxon>Methanomicrobia</taxon>
        <taxon>Methanocellales</taxon>
        <taxon>Methanocellaceae</taxon>
        <taxon>Methanocella</taxon>
    </lineage>
</organism>
<protein>
    <submittedName>
        <fullName evidence="2">Predicted phosphatidate cytidylyltransferase</fullName>
    </submittedName>
</protein>
<evidence type="ECO:0000313" key="3">
    <source>
        <dbReference type="Proteomes" id="UP000000663"/>
    </source>
</evidence>
<dbReference type="STRING" id="351160.RCIX1822"/>
<keyword evidence="3" id="KW-1185">Reference proteome</keyword>
<feature type="transmembrane region" description="Helical" evidence="1">
    <location>
        <begin position="24"/>
        <end position="43"/>
    </location>
</feature>
<feature type="transmembrane region" description="Helical" evidence="1">
    <location>
        <begin position="166"/>
        <end position="182"/>
    </location>
</feature>
<reference evidence="2 3" key="1">
    <citation type="journal article" date="2006" name="Science">
        <title>Genome of rice cluster I archaea -- the key methane producers in the rice rhizosphere.</title>
        <authorList>
            <person name="Erkel C."/>
            <person name="Kube M."/>
            <person name="Reinhardt R."/>
            <person name="Liesack W."/>
        </authorList>
    </citation>
    <scope>NUCLEOTIDE SEQUENCE [LARGE SCALE GENOMIC DNA]</scope>
    <source>
        <strain evidence="3">DSM 22066 / NBRC 105507 / MRE50</strain>
    </source>
</reference>
<dbReference type="EMBL" id="AM114193">
    <property type="protein sequence ID" value="CAJ37011.1"/>
    <property type="molecule type" value="Genomic_DNA"/>
</dbReference>
<dbReference type="AlphaFoldDB" id="Q0W3N2"/>